<proteinExistence type="predicted"/>
<accession>A0A8S1R9Q3</accession>
<comment type="caution">
    <text evidence="1">The sequence shown here is derived from an EMBL/GenBank/DDBJ whole genome shotgun (WGS) entry which is preliminary data.</text>
</comment>
<dbReference type="OrthoDB" id="302421at2759"/>
<reference evidence="1" key="1">
    <citation type="submission" date="2021-01" db="EMBL/GenBank/DDBJ databases">
        <authorList>
            <consortium name="Genoscope - CEA"/>
            <person name="William W."/>
        </authorList>
    </citation>
    <scope>NUCLEOTIDE SEQUENCE</scope>
</reference>
<dbReference type="Proteomes" id="UP000692954">
    <property type="component" value="Unassembled WGS sequence"/>
</dbReference>
<protein>
    <submittedName>
        <fullName evidence="1">Uncharacterized protein</fullName>
    </submittedName>
</protein>
<evidence type="ECO:0000313" key="1">
    <source>
        <dbReference type="EMBL" id="CAD8125076.1"/>
    </source>
</evidence>
<name>A0A8S1R9Q3_9CILI</name>
<keyword evidence="2" id="KW-1185">Reference proteome</keyword>
<dbReference type="AlphaFoldDB" id="A0A8S1R9Q3"/>
<dbReference type="EMBL" id="CAJJDN010000156">
    <property type="protein sequence ID" value="CAD8125076.1"/>
    <property type="molecule type" value="Genomic_DNA"/>
</dbReference>
<gene>
    <name evidence="1" type="ORF">PSON_ATCC_30995.1.T1560037</name>
</gene>
<sequence length="275" mass="33339">MPKHNIKSGRPNKNDINDMVYKDEGYIATNEFALQLYQLISEMSNYKILTITGPSKQKNAKKNVKNRKEIEKKQGIIRKKLDIKEEKVFLLRNQEDQPRKYRIIDGKMVDNDEIIYIDDLLKYVQEDHFMKSIKMVFKELNEETQYFLKELVKIFSKTDKSLGQFQEQFFQLFESSPSSQYKEIKQWNELFEISFDEKLFLMQNEIDLFKKRFQLKINEEASQKKVEQKRIDIFKNQQSNIDQYICIKQPNRPLKLFIKKIYQLFHKFWILDEIQ</sequence>
<organism evidence="1 2">
    <name type="scientific">Paramecium sonneborni</name>
    <dbReference type="NCBI Taxonomy" id="65129"/>
    <lineage>
        <taxon>Eukaryota</taxon>
        <taxon>Sar</taxon>
        <taxon>Alveolata</taxon>
        <taxon>Ciliophora</taxon>
        <taxon>Intramacronucleata</taxon>
        <taxon>Oligohymenophorea</taxon>
        <taxon>Peniculida</taxon>
        <taxon>Parameciidae</taxon>
        <taxon>Paramecium</taxon>
    </lineage>
</organism>
<evidence type="ECO:0000313" key="2">
    <source>
        <dbReference type="Proteomes" id="UP000692954"/>
    </source>
</evidence>